<name>A0A3E2NUB1_9SPHI</name>
<gene>
    <name evidence="2" type="ORF">DYU05_02770</name>
</gene>
<evidence type="ECO:0000256" key="1">
    <source>
        <dbReference type="SAM" id="SignalP"/>
    </source>
</evidence>
<proteinExistence type="predicted"/>
<reference evidence="2 3" key="1">
    <citation type="submission" date="2018-08" db="EMBL/GenBank/DDBJ databases">
        <title>Mucilaginibacter terrae sp. nov., isolated from manganese diggings.</title>
        <authorList>
            <person name="Huang Y."/>
            <person name="Zhou Z."/>
        </authorList>
    </citation>
    <scope>NUCLEOTIDE SEQUENCE [LARGE SCALE GENOMIC DNA]</scope>
    <source>
        <strain evidence="2 3">ZH6</strain>
    </source>
</reference>
<dbReference type="RefSeq" id="WP_117381447.1">
    <property type="nucleotide sequence ID" value="NZ_QWDE01000001.1"/>
</dbReference>
<keyword evidence="1" id="KW-0732">Signal</keyword>
<sequence>MIKQILTITVFLTSVRSAAYAQIIFDVKGKTMEYVKTFEKAAKSTPVFLENTYLNAPGVGQPVVYLREEKLLPNVLVYYFPNTRDSTINYILYELDESNFGKDQQAIKRPVEDLLPFIDRYKKFLTQAQAIFGPGESSGSLDDTSAIESGRFKRTDKFSKDGVEVEMYIVLSNKQETNGIVSITPTHRLRVYVRNKRAGRSLQ</sequence>
<dbReference type="EMBL" id="QWDE01000001">
    <property type="protein sequence ID" value="RFZ84559.1"/>
    <property type="molecule type" value="Genomic_DNA"/>
</dbReference>
<comment type="caution">
    <text evidence="2">The sequence shown here is derived from an EMBL/GenBank/DDBJ whole genome shotgun (WGS) entry which is preliminary data.</text>
</comment>
<organism evidence="2 3">
    <name type="scientific">Mucilaginibacter terrenus</name>
    <dbReference type="NCBI Taxonomy" id="2482727"/>
    <lineage>
        <taxon>Bacteria</taxon>
        <taxon>Pseudomonadati</taxon>
        <taxon>Bacteroidota</taxon>
        <taxon>Sphingobacteriia</taxon>
        <taxon>Sphingobacteriales</taxon>
        <taxon>Sphingobacteriaceae</taxon>
        <taxon>Mucilaginibacter</taxon>
    </lineage>
</organism>
<accession>A0A3E2NUB1</accession>
<feature type="signal peptide" evidence="1">
    <location>
        <begin position="1"/>
        <end position="21"/>
    </location>
</feature>
<dbReference type="Proteomes" id="UP000260823">
    <property type="component" value="Unassembled WGS sequence"/>
</dbReference>
<dbReference type="AlphaFoldDB" id="A0A3E2NUB1"/>
<protein>
    <submittedName>
        <fullName evidence="2">Uncharacterized protein</fullName>
    </submittedName>
</protein>
<evidence type="ECO:0000313" key="2">
    <source>
        <dbReference type="EMBL" id="RFZ84559.1"/>
    </source>
</evidence>
<evidence type="ECO:0000313" key="3">
    <source>
        <dbReference type="Proteomes" id="UP000260823"/>
    </source>
</evidence>
<dbReference type="OrthoDB" id="759000at2"/>
<keyword evidence="3" id="KW-1185">Reference proteome</keyword>
<feature type="chain" id="PRO_5017667142" evidence="1">
    <location>
        <begin position="22"/>
        <end position="203"/>
    </location>
</feature>